<evidence type="ECO:0000259" key="1">
    <source>
        <dbReference type="Pfam" id="PF09848"/>
    </source>
</evidence>
<name>A0A433Y565_9BACL</name>
<dbReference type="SUPFAM" id="SSF52540">
    <property type="entry name" value="P-loop containing nucleoside triphosphate hydrolases"/>
    <property type="match status" value="1"/>
</dbReference>
<dbReference type="RefSeq" id="WP_127193734.1">
    <property type="nucleotide sequence ID" value="NZ_RZNY01000018.1"/>
</dbReference>
<proteinExistence type="predicted"/>
<dbReference type="Proteomes" id="UP000279446">
    <property type="component" value="Unassembled WGS sequence"/>
</dbReference>
<dbReference type="InterPro" id="IPR018647">
    <property type="entry name" value="SLFN_3-like_DNA/RNA_helicase"/>
</dbReference>
<dbReference type="OrthoDB" id="3193269at2"/>
<organism evidence="2 3">
    <name type="scientific">Paenibacillus anaericanus</name>
    <dbReference type="NCBI Taxonomy" id="170367"/>
    <lineage>
        <taxon>Bacteria</taxon>
        <taxon>Bacillati</taxon>
        <taxon>Bacillota</taxon>
        <taxon>Bacilli</taxon>
        <taxon>Bacillales</taxon>
        <taxon>Paenibacillaceae</taxon>
        <taxon>Paenibacillus</taxon>
    </lineage>
</organism>
<dbReference type="EMBL" id="RZNY01000018">
    <property type="protein sequence ID" value="RUT43719.1"/>
    <property type="molecule type" value="Genomic_DNA"/>
</dbReference>
<dbReference type="Pfam" id="PF09848">
    <property type="entry name" value="SLFN-g3_helicase"/>
    <property type="match status" value="1"/>
</dbReference>
<sequence length="664" mass="76422">MIIYEATKEEFMNDVTNDSIAVKIHENYLQRIGKISESEFNSWNNSMNYMYKVLNTPIIPDDVGVAIEYKVPTTSRRIDFMLTGLDEQDRYSVVIVELKQWSSVNVVENSDGLVETAMNRRMVKHTHPSYQAWSYAKLITDYNESVQNEAISLYPCAYLHNYIQKENDPLTDTLYDNYISEAPVFIKGDALKLRGFISTYIKKTDRKKSLYLIELGKIRPSKSLQDSLVKMLDGNEEFIMIEEQKVVYEEAILMAKRALSTDRKQVLIVEGGPGTGKSVLGINLLVKLTSKEMVCQYVTKNSAPREVYTKRLQQNYKKTVINNLFKSSGVYHEALPNELDVLIVDEAHRLNEKSGLFKNKGENQMMEIIRAAKCSIFFIDEYQKISIHDVGNKEQIKQFAESYGAEVVEMKLESQFRCNGSDGYLAWLDDVLELRETANADGFDFQYDFKVFDDPNELRNEIFKKNQLNNKARMLAGYCWDWKTEGKSNPEVHDIYLEDHQFSMSWNLNNTLTWAIDPKSVEQVGCIHTSQGLEFDYVGVIIGEDLRYINGEIVTDPFKRANTDKSLSGFKKMYKKDNNEALGIADQIIKNTYRTLLTRGMKGCYIYCVDPLLKEYFVDRLSRSRSIIYPSHQEKVLIAAEESVPYVTGDKARKVTSLSLQPNQ</sequence>
<dbReference type="InterPro" id="IPR027417">
    <property type="entry name" value="P-loop_NTPase"/>
</dbReference>
<gene>
    <name evidence="2" type="ORF">EJP82_19455</name>
</gene>
<dbReference type="AlphaFoldDB" id="A0A433Y565"/>
<feature type="domain" description="Schlafen group 3-like DNA/RNA helicase" evidence="1">
    <location>
        <begin position="264"/>
        <end position="610"/>
    </location>
</feature>
<keyword evidence="3" id="KW-1185">Reference proteome</keyword>
<reference evidence="2 3" key="1">
    <citation type="submission" date="2018-12" db="EMBL/GenBank/DDBJ databases">
        <authorList>
            <person name="Sun L."/>
            <person name="Chen Z."/>
        </authorList>
    </citation>
    <scope>NUCLEOTIDE SEQUENCE [LARGE SCALE GENOMIC DNA]</scope>
    <source>
        <strain evidence="2 3">DSM 15890</strain>
    </source>
</reference>
<evidence type="ECO:0000313" key="3">
    <source>
        <dbReference type="Proteomes" id="UP000279446"/>
    </source>
</evidence>
<dbReference type="Gene3D" id="3.40.50.300">
    <property type="entry name" value="P-loop containing nucleotide triphosphate hydrolases"/>
    <property type="match status" value="1"/>
</dbReference>
<evidence type="ECO:0000313" key="2">
    <source>
        <dbReference type="EMBL" id="RUT43719.1"/>
    </source>
</evidence>
<comment type="caution">
    <text evidence="2">The sequence shown here is derived from an EMBL/GenBank/DDBJ whole genome shotgun (WGS) entry which is preliminary data.</text>
</comment>
<protein>
    <submittedName>
        <fullName evidence="2">DUF2075 domain-containing protein</fullName>
    </submittedName>
</protein>
<accession>A0A433Y565</accession>